<evidence type="ECO:0000256" key="11">
    <source>
        <dbReference type="ARBA" id="ARBA00023277"/>
    </source>
</evidence>
<evidence type="ECO:0000256" key="2">
    <source>
        <dbReference type="ARBA" id="ARBA00012035"/>
    </source>
</evidence>
<keyword evidence="15" id="KW-1185">Reference proteome</keyword>
<dbReference type="PROSITE" id="PS00584">
    <property type="entry name" value="PFKB_KINASES_2"/>
    <property type="match status" value="1"/>
</dbReference>
<keyword evidence="5 12" id="KW-0479">Metal-binding</keyword>
<accession>A0A150HEI8</accession>
<comment type="caution">
    <text evidence="14">The sequence shown here is derived from an EMBL/GenBank/DDBJ whole genome shotgun (WGS) entry which is preliminary data.</text>
</comment>
<feature type="binding site" evidence="12">
    <location>
        <position position="289"/>
    </location>
    <ligand>
        <name>K(+)</name>
        <dbReference type="ChEBI" id="CHEBI:29103"/>
    </ligand>
</feature>
<feature type="binding site" evidence="12">
    <location>
        <position position="250"/>
    </location>
    <ligand>
        <name>substrate</name>
    </ligand>
</feature>
<dbReference type="EMBL" id="LRAD01000040">
    <property type="protein sequence ID" value="KXZ60020.1"/>
    <property type="molecule type" value="Genomic_DNA"/>
</dbReference>
<keyword evidence="4 12" id="KW-0808">Transferase</keyword>
<evidence type="ECO:0000256" key="10">
    <source>
        <dbReference type="ARBA" id="ARBA00022958"/>
    </source>
</evidence>
<dbReference type="PANTHER" id="PTHR10584">
    <property type="entry name" value="SUGAR KINASE"/>
    <property type="match status" value="1"/>
</dbReference>
<comment type="cofactor">
    <cofactor evidence="12">
        <name>Mg(2+)</name>
        <dbReference type="ChEBI" id="CHEBI:18420"/>
    </cofactor>
    <text evidence="12">Requires a divalent cation, most likely magnesium in vivo, as an electrophilic catalyst to aid phosphoryl group transfer. It is the chelate of the metal and the nucleotide that is the actual substrate.</text>
</comment>
<sequence>MSDSRIVVVGSLNLDRTYRMMQLPREGESLHATDHATAPGGKGANQAVAAARLGAAVSLVGAVGSDVAGIELRDAVAAAGVDVAHVRQDPEAPTGEAVIFVDAAGHNLIVVSQGANSTVGERDVIDADIDAGWIISGFEVPDAAVVAAAERAHEIGARFVLNPSPFRALSEALREKVDVLVLNEHELAAATGSAAGTPSDAVLRVAREALRVPLLVVTLGSHGAAAVSRDGVVRTPAVAVTAVDTSGAGDAFTGAFVAHLAAGDSLDEALRRASAVGAYAVTRRGTQRSYPTPADLDTWLSENRH</sequence>
<keyword evidence="11 12" id="KW-0119">Carbohydrate metabolism</keyword>
<protein>
    <recommendedName>
        <fullName evidence="3 12">Ribokinase</fullName>
        <shortName evidence="12">RK</shortName>
        <ecNumber evidence="2 12">2.7.1.15</ecNumber>
    </recommendedName>
</protein>
<dbReference type="InterPro" id="IPR002139">
    <property type="entry name" value="Ribo/fructo_kinase"/>
</dbReference>
<gene>
    <name evidence="12 14" type="primary">rbsK</name>
    <name evidence="14" type="ORF">Mlaev_02006</name>
</gene>
<dbReference type="RefSeq" id="WP_061683276.1">
    <property type="nucleotide sequence ID" value="NZ_LRAD01000040.1"/>
</dbReference>
<evidence type="ECO:0000313" key="15">
    <source>
        <dbReference type="Proteomes" id="UP000075357"/>
    </source>
</evidence>
<keyword evidence="9 12" id="KW-0460">Magnesium</keyword>
<organism evidence="14 15">
    <name type="scientific">Microbacterium laevaniformans</name>
    <dbReference type="NCBI Taxonomy" id="36807"/>
    <lineage>
        <taxon>Bacteria</taxon>
        <taxon>Bacillati</taxon>
        <taxon>Actinomycetota</taxon>
        <taxon>Actinomycetes</taxon>
        <taxon>Micrococcales</taxon>
        <taxon>Microbacteriaceae</taxon>
        <taxon>Microbacterium</taxon>
    </lineage>
</organism>
<name>A0A150HEI8_9MICO</name>
<feature type="binding site" evidence="12">
    <location>
        <position position="285"/>
    </location>
    <ligand>
        <name>K(+)</name>
        <dbReference type="ChEBI" id="CHEBI:29103"/>
    </ligand>
</feature>
<keyword evidence="12" id="KW-0963">Cytoplasm</keyword>
<feature type="binding site" evidence="12">
    <location>
        <begin position="41"/>
        <end position="45"/>
    </location>
    <ligand>
        <name>substrate</name>
    </ligand>
</feature>
<dbReference type="Gene3D" id="3.40.1190.20">
    <property type="match status" value="1"/>
</dbReference>
<feature type="binding site" evidence="12">
    <location>
        <position position="283"/>
    </location>
    <ligand>
        <name>K(+)</name>
        <dbReference type="ChEBI" id="CHEBI:29103"/>
    </ligand>
</feature>
<dbReference type="InterPro" id="IPR029056">
    <property type="entry name" value="Ribokinase-like"/>
</dbReference>
<dbReference type="Pfam" id="PF00294">
    <property type="entry name" value="PfkB"/>
    <property type="match status" value="1"/>
</dbReference>
<dbReference type="GO" id="GO:0046872">
    <property type="term" value="F:metal ion binding"/>
    <property type="evidence" value="ECO:0007669"/>
    <property type="project" value="UniProtKB-KW"/>
</dbReference>
<dbReference type="UniPathway" id="UPA00916">
    <property type="reaction ID" value="UER00889"/>
</dbReference>
<comment type="similarity">
    <text evidence="12">Belongs to the carbohydrate kinase PfkB family. Ribokinase subfamily.</text>
</comment>
<comment type="subcellular location">
    <subcellularLocation>
        <location evidence="12">Cytoplasm</location>
    </subcellularLocation>
</comment>
<dbReference type="PRINTS" id="PR00990">
    <property type="entry name" value="RIBOKINASE"/>
</dbReference>
<evidence type="ECO:0000256" key="7">
    <source>
        <dbReference type="ARBA" id="ARBA00022777"/>
    </source>
</evidence>
<evidence type="ECO:0000313" key="14">
    <source>
        <dbReference type="EMBL" id="KXZ60020.1"/>
    </source>
</evidence>
<comment type="activity regulation">
    <text evidence="12">Activated by a monovalent cation that binds near, but not in, the active site. The most likely occupant of the site in vivo is potassium. Ion binding induces a conformational change that may alter substrate affinity.</text>
</comment>
<dbReference type="AlphaFoldDB" id="A0A150HEI8"/>
<dbReference type="PATRIC" id="fig|36807.3.peg.2033"/>
<dbReference type="GO" id="GO:0019303">
    <property type="term" value="P:D-ribose catabolic process"/>
    <property type="evidence" value="ECO:0007669"/>
    <property type="project" value="UniProtKB-UniRule"/>
</dbReference>
<comment type="caution">
    <text evidence="12">Lacks conserved residue(s) required for the propagation of feature annotation.</text>
</comment>
<feature type="binding site" evidence="12">
    <location>
        <position position="280"/>
    </location>
    <ligand>
        <name>K(+)</name>
        <dbReference type="ChEBI" id="CHEBI:29103"/>
    </ligand>
</feature>
<evidence type="ECO:0000256" key="3">
    <source>
        <dbReference type="ARBA" id="ARBA00016943"/>
    </source>
</evidence>
<evidence type="ECO:0000256" key="6">
    <source>
        <dbReference type="ARBA" id="ARBA00022741"/>
    </source>
</evidence>
<comment type="similarity">
    <text evidence="1">Belongs to the carbohydrate kinase pfkB family.</text>
</comment>
<feature type="domain" description="Carbohydrate kinase PfkB" evidence="13">
    <location>
        <begin position="5"/>
        <end position="292"/>
    </location>
</feature>
<comment type="function">
    <text evidence="12">Catalyzes the phosphorylation of ribose at O-5 in a reaction requiring ATP and magnesium. The resulting D-ribose-5-phosphate can then be used either for sythesis of nucleotides, histidine, and tryptophan, or as a component of the pentose phosphate pathway.</text>
</comment>
<feature type="binding site" evidence="12">
    <location>
        <position position="183"/>
    </location>
    <ligand>
        <name>ATP</name>
        <dbReference type="ChEBI" id="CHEBI:30616"/>
    </ligand>
</feature>
<dbReference type="STRING" id="36807.Mlaev_02006"/>
<feature type="binding site" evidence="12">
    <location>
        <position position="246"/>
    </location>
    <ligand>
        <name>K(+)</name>
        <dbReference type="ChEBI" id="CHEBI:29103"/>
    </ligand>
</feature>
<evidence type="ECO:0000256" key="9">
    <source>
        <dbReference type="ARBA" id="ARBA00022842"/>
    </source>
</evidence>
<evidence type="ECO:0000256" key="4">
    <source>
        <dbReference type="ARBA" id="ARBA00022679"/>
    </source>
</evidence>
<keyword evidence="8 12" id="KW-0067">ATP-binding</keyword>
<evidence type="ECO:0000256" key="8">
    <source>
        <dbReference type="ARBA" id="ARBA00022840"/>
    </source>
</evidence>
<feature type="binding site" evidence="12">
    <location>
        <position position="244"/>
    </location>
    <ligand>
        <name>K(+)</name>
        <dbReference type="ChEBI" id="CHEBI:29103"/>
    </ligand>
</feature>
<feature type="binding site" evidence="12">
    <location>
        <begin position="13"/>
        <end position="15"/>
    </location>
    <ligand>
        <name>substrate</name>
    </ligand>
</feature>
<comment type="pathway">
    <text evidence="12">Carbohydrate metabolism; D-ribose degradation; D-ribose 5-phosphate from beta-D-ribopyranose: step 2/2.</text>
</comment>
<dbReference type="SUPFAM" id="SSF53613">
    <property type="entry name" value="Ribokinase-like"/>
    <property type="match status" value="1"/>
</dbReference>
<dbReference type="GO" id="GO:0004747">
    <property type="term" value="F:ribokinase activity"/>
    <property type="evidence" value="ECO:0007669"/>
    <property type="project" value="UniProtKB-UniRule"/>
</dbReference>
<evidence type="ECO:0000259" key="13">
    <source>
        <dbReference type="Pfam" id="PF00294"/>
    </source>
</evidence>
<dbReference type="CDD" id="cd01174">
    <property type="entry name" value="ribokinase"/>
    <property type="match status" value="1"/>
</dbReference>
<dbReference type="Proteomes" id="UP000075357">
    <property type="component" value="Unassembled WGS sequence"/>
</dbReference>
<evidence type="ECO:0000256" key="5">
    <source>
        <dbReference type="ARBA" id="ARBA00022723"/>
    </source>
</evidence>
<proteinExistence type="inferred from homology"/>
<keyword evidence="10 12" id="KW-0630">Potassium</keyword>
<dbReference type="GO" id="GO:0005524">
    <property type="term" value="F:ATP binding"/>
    <property type="evidence" value="ECO:0007669"/>
    <property type="project" value="UniProtKB-UniRule"/>
</dbReference>
<dbReference type="InterPro" id="IPR011877">
    <property type="entry name" value="Ribokinase"/>
</dbReference>
<keyword evidence="6 12" id="KW-0547">Nucleotide-binding</keyword>
<dbReference type="EC" id="2.7.1.15" evidence="2 12"/>
<dbReference type="PANTHER" id="PTHR10584:SF166">
    <property type="entry name" value="RIBOKINASE"/>
    <property type="match status" value="1"/>
</dbReference>
<comment type="subunit">
    <text evidence="12">Homodimer.</text>
</comment>
<comment type="catalytic activity">
    <reaction evidence="12">
        <text>D-ribose + ATP = D-ribose 5-phosphate + ADP + H(+)</text>
        <dbReference type="Rhea" id="RHEA:13697"/>
        <dbReference type="ChEBI" id="CHEBI:15378"/>
        <dbReference type="ChEBI" id="CHEBI:30616"/>
        <dbReference type="ChEBI" id="CHEBI:47013"/>
        <dbReference type="ChEBI" id="CHEBI:78346"/>
        <dbReference type="ChEBI" id="CHEBI:456216"/>
        <dbReference type="EC" id="2.7.1.15"/>
    </reaction>
</comment>
<dbReference type="InterPro" id="IPR002173">
    <property type="entry name" value="Carboh/pur_kinase_PfkB_CS"/>
</dbReference>
<keyword evidence="7 12" id="KW-0418">Kinase</keyword>
<evidence type="ECO:0000256" key="12">
    <source>
        <dbReference type="HAMAP-Rule" id="MF_01987"/>
    </source>
</evidence>
<feature type="binding site" evidence="12">
    <location>
        <position position="139"/>
    </location>
    <ligand>
        <name>substrate</name>
    </ligand>
</feature>
<dbReference type="GO" id="GO:0005829">
    <property type="term" value="C:cytosol"/>
    <property type="evidence" value="ECO:0007669"/>
    <property type="project" value="TreeGrafter"/>
</dbReference>
<dbReference type="InterPro" id="IPR011611">
    <property type="entry name" value="PfkB_dom"/>
</dbReference>
<feature type="active site" description="Proton acceptor" evidence="12">
    <location>
        <position position="250"/>
    </location>
</feature>
<feature type="binding site" evidence="12">
    <location>
        <begin position="218"/>
        <end position="223"/>
    </location>
    <ligand>
        <name>ATP</name>
        <dbReference type="ChEBI" id="CHEBI:30616"/>
    </ligand>
</feature>
<feature type="binding site" evidence="12">
    <location>
        <begin position="249"/>
        <end position="250"/>
    </location>
    <ligand>
        <name>ATP</name>
        <dbReference type="ChEBI" id="CHEBI:30616"/>
    </ligand>
</feature>
<reference evidence="14 15" key="1">
    <citation type="submission" date="2016-01" db="EMBL/GenBank/DDBJ databases">
        <title>Draft genome sequences of Microbacterium laevaniformans LCDC 91-0039 and the type strain of Microbacterium hominis LCDC 84-209.</title>
        <authorList>
            <person name="Bernier A.-M."/>
            <person name="Bernard K."/>
        </authorList>
    </citation>
    <scope>NUCLEOTIDE SEQUENCE [LARGE SCALE GENOMIC DNA]</scope>
    <source>
        <strain evidence="14 15">LCDC 91-0039</strain>
    </source>
</reference>
<dbReference type="HAMAP" id="MF_01987">
    <property type="entry name" value="Ribokinase"/>
    <property type="match status" value="1"/>
</dbReference>
<evidence type="ECO:0000256" key="1">
    <source>
        <dbReference type="ARBA" id="ARBA00005380"/>
    </source>
</evidence>